<organism evidence="2 3">
    <name type="scientific">Nicoliella lavandulae</name>
    <dbReference type="NCBI Taxonomy" id="3082954"/>
    <lineage>
        <taxon>Bacteria</taxon>
        <taxon>Bacillati</taxon>
        <taxon>Bacillota</taxon>
        <taxon>Bacilli</taxon>
        <taxon>Lactobacillales</taxon>
        <taxon>Lactobacillaceae</taxon>
        <taxon>Nicoliella</taxon>
    </lineage>
</organism>
<dbReference type="CDD" id="cd00143">
    <property type="entry name" value="PP2Cc"/>
    <property type="match status" value="1"/>
</dbReference>
<dbReference type="InterPro" id="IPR036457">
    <property type="entry name" value="PPM-type-like_dom_sf"/>
</dbReference>
<accession>A0ABU8SKZ8</accession>
<evidence type="ECO:0000259" key="1">
    <source>
        <dbReference type="PROSITE" id="PS51746"/>
    </source>
</evidence>
<comment type="caution">
    <text evidence="2">The sequence shown here is derived from an EMBL/GenBank/DDBJ whole genome shotgun (WGS) entry which is preliminary data.</text>
</comment>
<dbReference type="InterPro" id="IPR015655">
    <property type="entry name" value="PP2C"/>
</dbReference>
<dbReference type="PROSITE" id="PS51746">
    <property type="entry name" value="PPM_2"/>
    <property type="match status" value="1"/>
</dbReference>
<dbReference type="NCBIfam" id="NF033484">
    <property type="entry name" value="Stp1_PP2C_phos"/>
    <property type="match status" value="1"/>
</dbReference>
<dbReference type="SUPFAM" id="SSF81606">
    <property type="entry name" value="PP2C-like"/>
    <property type="match status" value="1"/>
</dbReference>
<keyword evidence="3" id="KW-1185">Reference proteome</keyword>
<protein>
    <submittedName>
        <fullName evidence="2">Stp1/IreP family PP2C-type Ser/Thr phosphatase</fullName>
    </submittedName>
</protein>
<evidence type="ECO:0000313" key="3">
    <source>
        <dbReference type="Proteomes" id="UP001370590"/>
    </source>
</evidence>
<dbReference type="Pfam" id="PF13672">
    <property type="entry name" value="PP2C_2"/>
    <property type="match status" value="1"/>
</dbReference>
<dbReference type="InterPro" id="IPR001932">
    <property type="entry name" value="PPM-type_phosphatase-like_dom"/>
</dbReference>
<reference evidence="2 3" key="1">
    <citation type="submission" date="2023-10" db="EMBL/GenBank/DDBJ databases">
        <title>Nicoliella lavandulae sp. nov. isolated from Lavandula angustifolia flowers.</title>
        <authorList>
            <person name="Alcantara C."/>
            <person name="Zuniga M."/>
            <person name="Landete J.M."/>
            <person name="Monedero V."/>
        </authorList>
    </citation>
    <scope>NUCLEOTIDE SEQUENCE [LARGE SCALE GENOMIC DNA]</scope>
    <source>
        <strain evidence="2 3">Es01</strain>
    </source>
</reference>
<dbReference type="Proteomes" id="UP001370590">
    <property type="component" value="Unassembled WGS sequence"/>
</dbReference>
<evidence type="ECO:0000313" key="2">
    <source>
        <dbReference type="EMBL" id="MEJ6400576.1"/>
    </source>
</evidence>
<dbReference type="EMBL" id="JAWMWH010000001">
    <property type="protein sequence ID" value="MEJ6400576.1"/>
    <property type="molecule type" value="Genomic_DNA"/>
</dbReference>
<proteinExistence type="predicted"/>
<dbReference type="SMART" id="SM00332">
    <property type="entry name" value="PP2Cc"/>
    <property type="match status" value="1"/>
</dbReference>
<gene>
    <name evidence="2" type="ORF">R4146_05315</name>
</gene>
<feature type="domain" description="PPM-type phosphatase" evidence="1">
    <location>
        <begin position="4"/>
        <end position="242"/>
    </location>
</feature>
<dbReference type="RefSeq" id="WP_339960385.1">
    <property type="nucleotide sequence ID" value="NZ_JAWMWH010000001.1"/>
</dbReference>
<dbReference type="PANTHER" id="PTHR47992">
    <property type="entry name" value="PROTEIN PHOSPHATASE"/>
    <property type="match status" value="1"/>
</dbReference>
<dbReference type="Gene3D" id="3.60.40.10">
    <property type="entry name" value="PPM-type phosphatase domain"/>
    <property type="match status" value="1"/>
</dbReference>
<dbReference type="SMART" id="SM00331">
    <property type="entry name" value="PP2C_SIG"/>
    <property type="match status" value="1"/>
</dbReference>
<sequence>MKLNVAYESSIGRVRQKNEDNAAYFYDDQDHLLAIVADGIGGNRAGEVASKMAVDGIGKHFKTQSVTPGNVTQWFTEQINQQNQEILGISKQHQQLKGMGTTFVGVILFDHQFMVCNIGDSRGYLYRDHRLQQLTIDHSYVNELLRAGKISKEELATSPYKHVIVRSLGISEQAEPSIDQGSIHLHDQFLLCSDGLTDLVSDSIIKLILESSRTVHEKCQKLVELANQNGGTDNITVLISEVAADQGVDNND</sequence>
<name>A0ABU8SKZ8_9LACO</name>